<proteinExistence type="predicted"/>
<reference evidence="1" key="1">
    <citation type="submission" date="2019-04" db="EMBL/GenBank/DDBJ databases">
        <title>Genome assembly of Zosterops borbonicus 15179.</title>
        <authorList>
            <person name="Leroy T."/>
            <person name="Anselmetti Y."/>
            <person name="Tilak M.-K."/>
            <person name="Nabholz B."/>
        </authorList>
    </citation>
    <scope>NUCLEOTIDE SEQUENCE</scope>
    <source>
        <strain evidence="1">HGM_15179</strain>
        <tissue evidence="1">Muscle</tissue>
    </source>
</reference>
<accession>A0A8K1GSV0</accession>
<sequence length="112" mass="13209">MRMRMRMRMRMILERENHCCEAVRLMILETGGISEMESLFEKGVQKLGNFPKQKKEMLDSERLRTVMKGNIRKEVKPMTGTEERVKYLIKSWKLLMTAETCQDTTETYGVPS</sequence>
<evidence type="ECO:0000313" key="2">
    <source>
        <dbReference type="Proteomes" id="UP000796761"/>
    </source>
</evidence>
<comment type="caution">
    <text evidence="1">The sequence shown here is derived from an EMBL/GenBank/DDBJ whole genome shotgun (WGS) entry which is preliminary data.</text>
</comment>
<dbReference type="EMBL" id="SWJQ01000042">
    <property type="protein sequence ID" value="TRZ24734.1"/>
    <property type="molecule type" value="Genomic_DNA"/>
</dbReference>
<organism evidence="1 2">
    <name type="scientific">Zosterops borbonicus</name>
    <dbReference type="NCBI Taxonomy" id="364589"/>
    <lineage>
        <taxon>Eukaryota</taxon>
        <taxon>Metazoa</taxon>
        <taxon>Chordata</taxon>
        <taxon>Craniata</taxon>
        <taxon>Vertebrata</taxon>
        <taxon>Euteleostomi</taxon>
        <taxon>Archelosauria</taxon>
        <taxon>Archosauria</taxon>
        <taxon>Dinosauria</taxon>
        <taxon>Saurischia</taxon>
        <taxon>Theropoda</taxon>
        <taxon>Coelurosauria</taxon>
        <taxon>Aves</taxon>
        <taxon>Neognathae</taxon>
        <taxon>Neoaves</taxon>
        <taxon>Telluraves</taxon>
        <taxon>Australaves</taxon>
        <taxon>Passeriformes</taxon>
        <taxon>Sylvioidea</taxon>
        <taxon>Zosteropidae</taxon>
        <taxon>Zosterops</taxon>
    </lineage>
</organism>
<name>A0A8K1GSV0_9PASS</name>
<gene>
    <name evidence="1" type="ORF">HGM15179_002436</name>
</gene>
<keyword evidence="2" id="KW-1185">Reference proteome</keyword>
<evidence type="ECO:0000313" key="1">
    <source>
        <dbReference type="EMBL" id="TRZ24734.1"/>
    </source>
</evidence>
<protein>
    <submittedName>
        <fullName evidence="1">Uncharacterized protein</fullName>
    </submittedName>
</protein>
<dbReference type="Proteomes" id="UP000796761">
    <property type="component" value="Unassembled WGS sequence"/>
</dbReference>
<dbReference type="AlphaFoldDB" id="A0A8K1GSV0"/>